<dbReference type="Gene3D" id="3.40.50.300">
    <property type="entry name" value="P-loop containing nucleotide triphosphate hydrolases"/>
    <property type="match status" value="1"/>
</dbReference>
<keyword evidence="3" id="KW-1185">Reference proteome</keyword>
<dbReference type="EMBL" id="JAEMNV010000007">
    <property type="protein sequence ID" value="MBJ8341217.1"/>
    <property type="molecule type" value="Genomic_DNA"/>
</dbReference>
<proteinExistence type="predicted"/>
<evidence type="ECO:0000313" key="2">
    <source>
        <dbReference type="EMBL" id="MBJ8341217.1"/>
    </source>
</evidence>
<protein>
    <submittedName>
        <fullName evidence="2">Orc1/cdc6 family replication initiation protein</fullName>
    </submittedName>
</protein>
<dbReference type="Proteomes" id="UP000655868">
    <property type="component" value="Unassembled WGS sequence"/>
</dbReference>
<dbReference type="GO" id="GO:0043531">
    <property type="term" value="F:ADP binding"/>
    <property type="evidence" value="ECO:0007669"/>
    <property type="project" value="InterPro"/>
</dbReference>
<evidence type="ECO:0000313" key="3">
    <source>
        <dbReference type="Proteomes" id="UP000655868"/>
    </source>
</evidence>
<accession>A0A934NTW3</accession>
<dbReference type="InterPro" id="IPR002182">
    <property type="entry name" value="NB-ARC"/>
</dbReference>
<feature type="domain" description="NB-ARC" evidence="1">
    <location>
        <begin position="251"/>
        <end position="356"/>
    </location>
</feature>
<dbReference type="AlphaFoldDB" id="A0A934NTW3"/>
<sequence length="709" mass="77912">MAYGGGVVSAFGYHYQYLATIEYFLEYMRANLSELSGIRFFVETSSVSTSDKDKVDFSTTIADLLVEAVQVKASIDPTAKIYLPPTTTVFDDMTSEVGAVPQRFLTNRAMASTVEDECKLIEKSGEVSTYAFVPRVNATITIDKRSLNEIRDSILGMIVQFRGDRHLGLGQSSARYILASMLDLVFRAGSGLEKQEISALELIAVMHVSDHELAHVGGEFDWGNAATSVPYRPSPFPREDELDYLSGLLGKCNEGRTPQLAILAGTTGMGKSVLASDFCHSSRNFYETVYWIDCANQRKIDATVTDILRDMNQTDSYASRDELYSTFNRTLSASAGPWILVFDGVDTPSTIKSLMPTTGTGVVVVTTPNSTRWTALGEVRRIGPFASEQAINCFAHYAGISAGDAKGIRHTIADIVEKLGRMPMAVAMAGLYFRNSGDSFESLASDYFKSLAALEDEISAPPELDRTIAASVALAIRKLNADLGIVSPRWSRPARHFMNMASFMNHADIPLNMLVPTAMRELVQLDLAKVPEPAIADSEIVNGIVTALRTQTLVERNVVSGERTARNWIVDTVTVPRVVNDIVRLRYLRDAPPWAIVGIGCELMFDLYGWAAYARTRGDKLPMEIACQHGESVIANLAGQVADWSDVPEDARVFYLLARAMLRSEISARFARKDSFDFSTDQLDASLDELEELRTIDLPLSSAMSMGPL</sequence>
<gene>
    <name evidence="2" type="ORF">JGU71_20225</name>
</gene>
<comment type="caution">
    <text evidence="2">The sequence shown here is derived from an EMBL/GenBank/DDBJ whole genome shotgun (WGS) entry which is preliminary data.</text>
</comment>
<reference evidence="2" key="1">
    <citation type="submission" date="2020-12" db="EMBL/GenBank/DDBJ databases">
        <title>Antrihabitans popcorni sp. nov. and Antrihabitans auranticaus sp. nov., isolated from a larva cave.</title>
        <authorList>
            <person name="Lee S.D."/>
            <person name="Kim I.S."/>
        </authorList>
    </citation>
    <scope>NUCLEOTIDE SEQUENCE</scope>
    <source>
        <strain evidence="2">YC3-6</strain>
    </source>
</reference>
<dbReference type="RefSeq" id="WP_199706111.1">
    <property type="nucleotide sequence ID" value="NZ_JAEMNV010000007.1"/>
</dbReference>
<dbReference type="Pfam" id="PF00931">
    <property type="entry name" value="NB-ARC"/>
    <property type="match status" value="1"/>
</dbReference>
<organism evidence="2 3">
    <name type="scientific">Antrihabitans stalagmiti</name>
    <dbReference type="NCBI Taxonomy" id="2799499"/>
    <lineage>
        <taxon>Bacteria</taxon>
        <taxon>Bacillati</taxon>
        <taxon>Actinomycetota</taxon>
        <taxon>Actinomycetes</taxon>
        <taxon>Mycobacteriales</taxon>
        <taxon>Nocardiaceae</taxon>
        <taxon>Antrihabitans</taxon>
    </lineage>
</organism>
<evidence type="ECO:0000259" key="1">
    <source>
        <dbReference type="Pfam" id="PF00931"/>
    </source>
</evidence>
<dbReference type="InterPro" id="IPR027417">
    <property type="entry name" value="P-loop_NTPase"/>
</dbReference>
<name>A0A934NTW3_9NOCA</name>
<dbReference type="SUPFAM" id="SSF52540">
    <property type="entry name" value="P-loop containing nucleoside triphosphate hydrolases"/>
    <property type="match status" value="1"/>
</dbReference>